<feature type="region of interest" description="Disordered" evidence="1">
    <location>
        <begin position="1"/>
        <end position="23"/>
    </location>
</feature>
<dbReference type="EMBL" id="LVYI01000015">
    <property type="protein sequence ID" value="OAP54072.1"/>
    <property type="molecule type" value="Genomic_DNA"/>
</dbReference>
<accession>A0A178Z2S2</accession>
<organism evidence="3 4">
    <name type="scientific">Fonsecaea erecta</name>
    <dbReference type="NCBI Taxonomy" id="1367422"/>
    <lineage>
        <taxon>Eukaryota</taxon>
        <taxon>Fungi</taxon>
        <taxon>Dikarya</taxon>
        <taxon>Ascomycota</taxon>
        <taxon>Pezizomycotina</taxon>
        <taxon>Eurotiomycetes</taxon>
        <taxon>Chaetothyriomycetidae</taxon>
        <taxon>Chaetothyriales</taxon>
        <taxon>Herpotrichiellaceae</taxon>
        <taxon>Fonsecaea</taxon>
    </lineage>
</organism>
<dbReference type="AlphaFoldDB" id="A0A178Z2S2"/>
<keyword evidence="2" id="KW-0472">Membrane</keyword>
<keyword evidence="2" id="KW-0812">Transmembrane</keyword>
<dbReference type="Proteomes" id="UP000078343">
    <property type="component" value="Unassembled WGS sequence"/>
</dbReference>
<gene>
    <name evidence="3" type="ORF">AYL99_11606</name>
</gene>
<feature type="transmembrane region" description="Helical" evidence="2">
    <location>
        <begin position="95"/>
        <end position="111"/>
    </location>
</feature>
<evidence type="ECO:0000313" key="3">
    <source>
        <dbReference type="EMBL" id="OAP54072.1"/>
    </source>
</evidence>
<feature type="transmembrane region" description="Helical" evidence="2">
    <location>
        <begin position="62"/>
        <end position="83"/>
    </location>
</feature>
<comment type="caution">
    <text evidence="3">The sequence shown here is derived from an EMBL/GenBank/DDBJ whole genome shotgun (WGS) entry which is preliminary data.</text>
</comment>
<keyword evidence="4" id="KW-1185">Reference proteome</keyword>
<evidence type="ECO:0000313" key="4">
    <source>
        <dbReference type="Proteomes" id="UP000078343"/>
    </source>
</evidence>
<keyword evidence="2" id="KW-1133">Transmembrane helix</keyword>
<sequence length="348" mass="38244">MLSNWKECEDGGDISPEKQTESGYDSGYVSQVMSRSSSTDQFSSALAVPRLPLVWARVSEHLHLITVWIVTVYPCVLVDNSLLMTTNASVNMNPPLLITLLLLVAFLLALFRNRTAALGLCMVTDSRQQTFIDMPMVLARAAQPYRPQHGRRRAHVHLQPINVSMTTNGEPPAYATIPRPRQATSIPTSVTTSTPESYIHILTDELCGTSCDNHACTAMPRHIAAYSPMTMKIALSTIVSKIVTDMNNVRKLDLESTIVCCNGKAIVCVFDSIGSRMGMGDASNRVTTIDGIISIMKAWNKNRQILCFATTRSPTDIDSNMTLFDNCTMDIIGPRRRTPPARAPSPPS</sequence>
<name>A0A178Z2S2_9EURO</name>
<dbReference type="RefSeq" id="XP_018687439.1">
    <property type="nucleotide sequence ID" value="XM_018843112.1"/>
</dbReference>
<proteinExistence type="predicted"/>
<protein>
    <submittedName>
        <fullName evidence="3">Uncharacterized protein</fullName>
    </submittedName>
</protein>
<evidence type="ECO:0000256" key="2">
    <source>
        <dbReference type="SAM" id="Phobius"/>
    </source>
</evidence>
<reference evidence="3 4" key="1">
    <citation type="submission" date="2016-04" db="EMBL/GenBank/DDBJ databases">
        <title>Draft genome of Fonsecaea erecta CBS 125763.</title>
        <authorList>
            <person name="Weiss V.A."/>
            <person name="Vicente V.A."/>
            <person name="Raittz R.T."/>
            <person name="Moreno L.F."/>
            <person name="De Souza E.M."/>
            <person name="Pedrosa F.O."/>
            <person name="Steffens M.B."/>
            <person name="Faoro H."/>
            <person name="Tadra-Sfeir M.Z."/>
            <person name="Najafzadeh M.J."/>
            <person name="Felipe M.S."/>
            <person name="Teixeira M."/>
            <person name="Sun J."/>
            <person name="Xi L."/>
            <person name="Gomes R."/>
            <person name="De Azevedo C.M."/>
            <person name="Salgado C.G."/>
            <person name="Da Silva M.B."/>
            <person name="Nascimento M.F."/>
            <person name="Queiroz-Telles F."/>
            <person name="Attili D.S."/>
            <person name="Gorbushina A."/>
        </authorList>
    </citation>
    <scope>NUCLEOTIDE SEQUENCE [LARGE SCALE GENOMIC DNA]</scope>
    <source>
        <strain evidence="3 4">CBS 125763</strain>
    </source>
</reference>
<dbReference type="GeneID" id="30015774"/>
<evidence type="ECO:0000256" key="1">
    <source>
        <dbReference type="SAM" id="MobiDB-lite"/>
    </source>
</evidence>